<reference evidence="1 2" key="1">
    <citation type="journal article" date="2014" name="Appl. Environ. Microbiol.">
        <title>Profile of Secreted Hydrolases, Associated Proteins, and SlpA in Thermoanaerobacterium saccharolyticum during the Degradation of Hemicellulose.</title>
        <authorList>
            <person name="Currie D.H."/>
            <person name="Guss A.M."/>
            <person name="Herring C.D."/>
            <person name="Giannone R.J."/>
            <person name="Johnson C.M."/>
            <person name="Lankford P.K."/>
            <person name="Brown S.D."/>
            <person name="Hettich R.L."/>
            <person name="Lynd L.R."/>
        </authorList>
    </citation>
    <scope>NUCLEOTIDE SEQUENCE [LARGE SCALE GENOMIC DNA]</scope>
    <source>
        <strain evidence="2">DSM 8691 / JW/SL-YS485</strain>
    </source>
</reference>
<geneLocation type="plasmid" evidence="1 2">
    <name>pMU3262</name>
</geneLocation>
<dbReference type="SUPFAM" id="SSF47598">
    <property type="entry name" value="Ribbon-helix-helix"/>
    <property type="match status" value="1"/>
</dbReference>
<accession>I3WBS9</accession>
<organism evidence="1 2">
    <name type="scientific">Thermoanaerobacterium saccharolyticum (strain DSM 8691 / JW/SL-YS485)</name>
    <dbReference type="NCBI Taxonomy" id="1094508"/>
    <lineage>
        <taxon>Bacteria</taxon>
        <taxon>Bacillati</taxon>
        <taxon>Bacillota</taxon>
        <taxon>Clostridia</taxon>
        <taxon>Thermoanaerobacterales</taxon>
        <taxon>Thermoanaerobacteraceae</taxon>
        <taxon>Thermoanaerobacterium</taxon>
    </lineage>
</organism>
<keyword evidence="1" id="KW-0614">Plasmid</keyword>
<evidence type="ECO:0000313" key="2">
    <source>
        <dbReference type="Proteomes" id="UP000006178"/>
    </source>
</evidence>
<dbReference type="InterPro" id="IPR013321">
    <property type="entry name" value="Arc_rbn_hlx_hlx"/>
</dbReference>
<proteinExistence type="predicted"/>
<protein>
    <submittedName>
        <fullName evidence="1">Uncharacterized protein</fullName>
    </submittedName>
</protein>
<dbReference type="Proteomes" id="UP000006178">
    <property type="component" value="Plasmid pMU3262"/>
</dbReference>
<dbReference type="BioCyc" id="TSAC1094508:GLMA-2779-MONOMER"/>
<evidence type="ECO:0000313" key="1">
    <source>
        <dbReference type="EMBL" id="AFK94280.1"/>
    </source>
</evidence>
<dbReference type="Pfam" id="PF05534">
    <property type="entry name" value="HicB"/>
    <property type="match status" value="1"/>
</dbReference>
<dbReference type="Gene3D" id="1.10.1220.10">
    <property type="entry name" value="Met repressor-like"/>
    <property type="match status" value="1"/>
</dbReference>
<dbReference type="InterPro" id="IPR010985">
    <property type="entry name" value="Ribbon_hlx_hlx"/>
</dbReference>
<sequence>MSEVTNNIEKDNKFSGEIRIRMPKSLHKELSSQAKEEGTSLNQYIIYRLSKNTEESTIKQEPFFINLAKRIKEILESSKIDELGNLTLKDIKTIIDNKYKDGLIQKETYDDWKSCSDALKLQALLIIKNWKK</sequence>
<dbReference type="EMBL" id="CP003185">
    <property type="protein sequence ID" value="AFK94280.1"/>
    <property type="molecule type" value="Genomic_DNA"/>
</dbReference>
<dbReference type="RefSeq" id="WP_014759551.1">
    <property type="nucleotide sequence ID" value="NC_017998.1"/>
</dbReference>
<dbReference type="GO" id="GO:0006355">
    <property type="term" value="P:regulation of DNA-templated transcription"/>
    <property type="evidence" value="ECO:0007669"/>
    <property type="project" value="InterPro"/>
</dbReference>
<name>I3WBS9_THESW</name>
<keyword evidence="2" id="KW-1185">Reference proteome</keyword>
<dbReference type="KEGG" id="tsh:Tsac_2733"/>
<dbReference type="InterPro" id="IPR008651">
    <property type="entry name" value="Uncharacterised_HicB"/>
</dbReference>
<dbReference type="AlphaFoldDB" id="I3WBS9"/>
<gene>
    <name evidence="1" type="ordered locus">Tsac_2733</name>
</gene>